<dbReference type="EMBL" id="RBAH01000044">
    <property type="protein sequence ID" value="RKN64196.1"/>
    <property type="molecule type" value="Genomic_DNA"/>
</dbReference>
<protein>
    <submittedName>
        <fullName evidence="1">AraC family transcriptional regulator</fullName>
    </submittedName>
</protein>
<evidence type="ECO:0000313" key="2">
    <source>
        <dbReference type="Proteomes" id="UP000282311"/>
    </source>
</evidence>
<dbReference type="RefSeq" id="WP_205127158.1">
    <property type="nucleotide sequence ID" value="NZ_RBAH01000044.1"/>
</dbReference>
<organism evidence="1 2">
    <name type="scientific">Paenibacillus ginsengarvi</name>
    <dbReference type="NCBI Taxonomy" id="400777"/>
    <lineage>
        <taxon>Bacteria</taxon>
        <taxon>Bacillati</taxon>
        <taxon>Bacillota</taxon>
        <taxon>Bacilli</taxon>
        <taxon>Bacillales</taxon>
        <taxon>Paenibacillaceae</taxon>
        <taxon>Paenibacillus</taxon>
    </lineage>
</organism>
<gene>
    <name evidence="1" type="ORF">D7M11_34285</name>
</gene>
<dbReference type="Proteomes" id="UP000282311">
    <property type="component" value="Unassembled WGS sequence"/>
</dbReference>
<comment type="caution">
    <text evidence="1">The sequence shown here is derived from an EMBL/GenBank/DDBJ whole genome shotgun (WGS) entry which is preliminary data.</text>
</comment>
<feature type="non-terminal residue" evidence="1">
    <location>
        <position position="72"/>
    </location>
</feature>
<accession>A0A3B0AW77</accession>
<sequence length="72" mass="7985">MDNFKIGKKEAFRIIGFKTPLTERASIHDSQYSASKTSFFKSMIENGQMATLRPLAESPYGYAAVVHENGAV</sequence>
<evidence type="ECO:0000313" key="1">
    <source>
        <dbReference type="EMBL" id="RKN64196.1"/>
    </source>
</evidence>
<name>A0A3B0AW77_9BACL</name>
<dbReference type="AlphaFoldDB" id="A0A3B0AW77"/>
<keyword evidence="2" id="KW-1185">Reference proteome</keyword>
<reference evidence="1 2" key="1">
    <citation type="journal article" date="2007" name="Int. J. Syst. Evol. Microbiol.">
        <title>Paenibacillus ginsengarvi sp. nov., isolated from soil from ginseng cultivation.</title>
        <authorList>
            <person name="Yoon M.H."/>
            <person name="Ten L.N."/>
            <person name="Im W.T."/>
        </authorList>
    </citation>
    <scope>NUCLEOTIDE SEQUENCE [LARGE SCALE GENOMIC DNA]</scope>
    <source>
        <strain evidence="1 2">KCTC 13059</strain>
    </source>
</reference>
<proteinExistence type="predicted"/>